<comment type="caution">
    <text evidence="1">The sequence shown here is derived from an EMBL/GenBank/DDBJ whole genome shotgun (WGS) entry which is preliminary data.</text>
</comment>
<dbReference type="EMBL" id="BGPR01003020">
    <property type="protein sequence ID" value="GBM82597.1"/>
    <property type="molecule type" value="Genomic_DNA"/>
</dbReference>
<protein>
    <submittedName>
        <fullName evidence="1">Uncharacterized protein</fullName>
    </submittedName>
</protein>
<proteinExistence type="predicted"/>
<evidence type="ECO:0000313" key="1">
    <source>
        <dbReference type="EMBL" id="GBM82597.1"/>
    </source>
</evidence>
<evidence type="ECO:0000313" key="2">
    <source>
        <dbReference type="Proteomes" id="UP000499080"/>
    </source>
</evidence>
<gene>
    <name evidence="1" type="ORF">AVEN_201876_1</name>
</gene>
<accession>A0A4Y2IXQ3</accession>
<name>A0A4Y2IXQ3_ARAVE</name>
<dbReference type="PROSITE" id="PS50096">
    <property type="entry name" value="IQ"/>
    <property type="match status" value="1"/>
</dbReference>
<keyword evidence="2" id="KW-1185">Reference proteome</keyword>
<reference evidence="1 2" key="1">
    <citation type="journal article" date="2019" name="Sci. Rep.">
        <title>Orb-weaving spider Araneus ventricosus genome elucidates the spidroin gene catalogue.</title>
        <authorList>
            <person name="Kono N."/>
            <person name="Nakamura H."/>
            <person name="Ohtoshi R."/>
            <person name="Moran D.A.P."/>
            <person name="Shinohara A."/>
            <person name="Yoshida Y."/>
            <person name="Fujiwara M."/>
            <person name="Mori M."/>
            <person name="Tomita M."/>
            <person name="Arakawa K."/>
        </authorList>
    </citation>
    <scope>NUCLEOTIDE SEQUENCE [LARGE SCALE GENOMIC DNA]</scope>
</reference>
<dbReference type="AlphaFoldDB" id="A0A4Y2IXQ3"/>
<sequence length="113" mass="13396">MYFLSIYKTQNGEIRVQLLQQGYLWREHFKTLQSRDDIFLLAPLKQGYFGRLRHELDSPNLRGHLPHPLTPCRNLPLRRTEMGCGGKDNWNPYRTYILSDLRTSPSLKRNQPL</sequence>
<dbReference type="Proteomes" id="UP000499080">
    <property type="component" value="Unassembled WGS sequence"/>
</dbReference>
<organism evidence="1 2">
    <name type="scientific">Araneus ventricosus</name>
    <name type="common">Orbweaver spider</name>
    <name type="synonym">Epeira ventricosa</name>
    <dbReference type="NCBI Taxonomy" id="182803"/>
    <lineage>
        <taxon>Eukaryota</taxon>
        <taxon>Metazoa</taxon>
        <taxon>Ecdysozoa</taxon>
        <taxon>Arthropoda</taxon>
        <taxon>Chelicerata</taxon>
        <taxon>Arachnida</taxon>
        <taxon>Araneae</taxon>
        <taxon>Araneomorphae</taxon>
        <taxon>Entelegynae</taxon>
        <taxon>Araneoidea</taxon>
        <taxon>Araneidae</taxon>
        <taxon>Araneus</taxon>
    </lineage>
</organism>